<dbReference type="PANTHER" id="PTHR24126:SF14">
    <property type="entry name" value="ANK_REP_REGION DOMAIN-CONTAINING PROTEIN"/>
    <property type="match status" value="1"/>
</dbReference>
<evidence type="ECO:0008006" key="5">
    <source>
        <dbReference type="Google" id="ProtNLM"/>
    </source>
</evidence>
<sequence length="580" mass="62997">MLQPVTHARDKGPFTILQNIEIMGLPADSSTNSTNLLTLSPELLLSIFIFIRLPDPFTKTCRAIHNLSSSAAARRAWLRARFPLLPELGRYKEYDLLNDEMGYAAPGYAEALVKCPVGLMGDEVVSRLVADWGVWKGLGVGLPIEGMGVEVDPAVGDCVALSYGKPLPPIALAATRSRSFTGITITSTCPVEPAKSIRLLLRLICARGLTSSLTLVTSYATSPTPTLRIAPDELGVLITFASWGGHAEVIDFLLLLGANTTQVVDDVLYNAITHASSLSVLKRGVAMIPPEKKESLLEKSIEWAVISAIPFPLSSPLLYGTGRRSLWTETYQCNIDVSQIIASFQTRIEKSGNLFEPSTELRDILSFLLRQRNAPLSDLKIDYSAFSEPQLAFFIRTALSPSPLPPTPYTRQPSYRHASLNDPFLTYDIYELILTRDYHHLLRFLLGIGFPVSPDATTHWPLRLACTHSSLKCTALLLSHGADARTAGDILLRDAAQRGNAPLVDLLSTYGADVKGPAGIDALCSAVRSGWVDVVEVLCRNGAEVGCLDEMPLRIAVARGSKGVVECLVKYGADVCRVLG</sequence>
<dbReference type="AlphaFoldDB" id="A0AAD5SAD8"/>
<protein>
    <recommendedName>
        <fullName evidence="5">Ankyrin</fullName>
    </recommendedName>
</protein>
<dbReference type="EMBL" id="JADGJD010000835">
    <property type="protein sequence ID" value="KAJ3048164.1"/>
    <property type="molecule type" value="Genomic_DNA"/>
</dbReference>
<dbReference type="InterPro" id="IPR036770">
    <property type="entry name" value="Ankyrin_rpt-contain_sf"/>
</dbReference>
<evidence type="ECO:0000313" key="4">
    <source>
        <dbReference type="Proteomes" id="UP001212841"/>
    </source>
</evidence>
<keyword evidence="4" id="KW-1185">Reference proteome</keyword>
<evidence type="ECO:0000256" key="2">
    <source>
        <dbReference type="ARBA" id="ARBA00023043"/>
    </source>
</evidence>
<keyword evidence="2" id="KW-0040">ANK repeat</keyword>
<evidence type="ECO:0000313" key="3">
    <source>
        <dbReference type="EMBL" id="KAJ3048164.1"/>
    </source>
</evidence>
<keyword evidence="1" id="KW-0677">Repeat</keyword>
<dbReference type="SMART" id="SM00248">
    <property type="entry name" value="ANK"/>
    <property type="match status" value="5"/>
</dbReference>
<reference evidence="3" key="1">
    <citation type="submission" date="2020-05" db="EMBL/GenBank/DDBJ databases">
        <title>Phylogenomic resolution of chytrid fungi.</title>
        <authorList>
            <person name="Stajich J.E."/>
            <person name="Amses K."/>
            <person name="Simmons R."/>
            <person name="Seto K."/>
            <person name="Myers J."/>
            <person name="Bonds A."/>
            <person name="Quandt C.A."/>
            <person name="Barry K."/>
            <person name="Liu P."/>
            <person name="Grigoriev I."/>
            <person name="Longcore J.E."/>
            <person name="James T.Y."/>
        </authorList>
    </citation>
    <scope>NUCLEOTIDE SEQUENCE</scope>
    <source>
        <strain evidence="3">JEL0318</strain>
    </source>
</reference>
<dbReference type="PANTHER" id="PTHR24126">
    <property type="entry name" value="ANKYRIN REPEAT, PH AND SEC7 DOMAIN CONTAINING PROTEIN SECG-RELATED"/>
    <property type="match status" value="1"/>
</dbReference>
<name>A0AAD5SAD8_9FUNG</name>
<accession>A0AAD5SAD8</accession>
<dbReference type="SUPFAM" id="SSF48403">
    <property type="entry name" value="Ankyrin repeat"/>
    <property type="match status" value="1"/>
</dbReference>
<dbReference type="Proteomes" id="UP001212841">
    <property type="component" value="Unassembled WGS sequence"/>
</dbReference>
<gene>
    <name evidence="3" type="ORF">HK097_010810</name>
</gene>
<proteinExistence type="predicted"/>
<comment type="caution">
    <text evidence="3">The sequence shown here is derived from an EMBL/GenBank/DDBJ whole genome shotgun (WGS) entry which is preliminary data.</text>
</comment>
<feature type="non-terminal residue" evidence="3">
    <location>
        <position position="580"/>
    </location>
</feature>
<organism evidence="3 4">
    <name type="scientific">Rhizophlyctis rosea</name>
    <dbReference type="NCBI Taxonomy" id="64517"/>
    <lineage>
        <taxon>Eukaryota</taxon>
        <taxon>Fungi</taxon>
        <taxon>Fungi incertae sedis</taxon>
        <taxon>Chytridiomycota</taxon>
        <taxon>Chytridiomycota incertae sedis</taxon>
        <taxon>Chytridiomycetes</taxon>
        <taxon>Rhizophlyctidales</taxon>
        <taxon>Rhizophlyctidaceae</taxon>
        <taxon>Rhizophlyctis</taxon>
    </lineage>
</organism>
<dbReference type="Pfam" id="PF12796">
    <property type="entry name" value="Ank_2"/>
    <property type="match status" value="1"/>
</dbReference>
<dbReference type="InterPro" id="IPR002110">
    <property type="entry name" value="Ankyrin_rpt"/>
</dbReference>
<dbReference type="Gene3D" id="1.25.40.20">
    <property type="entry name" value="Ankyrin repeat-containing domain"/>
    <property type="match status" value="1"/>
</dbReference>
<evidence type="ECO:0000256" key="1">
    <source>
        <dbReference type="ARBA" id="ARBA00022737"/>
    </source>
</evidence>